<evidence type="ECO:0000313" key="1">
    <source>
        <dbReference type="EMBL" id="JAD41101.1"/>
    </source>
</evidence>
<dbReference type="EMBL" id="GBRH01256794">
    <property type="protein sequence ID" value="JAD41101.1"/>
    <property type="molecule type" value="Transcribed_RNA"/>
</dbReference>
<reference evidence="1" key="1">
    <citation type="submission" date="2014-09" db="EMBL/GenBank/DDBJ databases">
        <authorList>
            <person name="Magalhaes I.L.F."/>
            <person name="Oliveira U."/>
            <person name="Santos F.R."/>
            <person name="Vidigal T.H.D.A."/>
            <person name="Brescovit A.D."/>
            <person name="Santos A.J."/>
        </authorList>
    </citation>
    <scope>NUCLEOTIDE SEQUENCE</scope>
    <source>
        <tissue evidence="1">Shoot tissue taken approximately 20 cm above the soil surface</tissue>
    </source>
</reference>
<organism evidence="1">
    <name type="scientific">Arundo donax</name>
    <name type="common">Giant reed</name>
    <name type="synonym">Donax arundinaceus</name>
    <dbReference type="NCBI Taxonomy" id="35708"/>
    <lineage>
        <taxon>Eukaryota</taxon>
        <taxon>Viridiplantae</taxon>
        <taxon>Streptophyta</taxon>
        <taxon>Embryophyta</taxon>
        <taxon>Tracheophyta</taxon>
        <taxon>Spermatophyta</taxon>
        <taxon>Magnoliopsida</taxon>
        <taxon>Liliopsida</taxon>
        <taxon>Poales</taxon>
        <taxon>Poaceae</taxon>
        <taxon>PACMAD clade</taxon>
        <taxon>Arundinoideae</taxon>
        <taxon>Arundineae</taxon>
        <taxon>Arundo</taxon>
    </lineage>
</organism>
<protein>
    <submittedName>
        <fullName evidence="1">Uncharacterized protein</fullName>
    </submittedName>
</protein>
<proteinExistence type="predicted"/>
<reference evidence="1" key="2">
    <citation type="journal article" date="2015" name="Data Brief">
        <title>Shoot transcriptome of the giant reed, Arundo donax.</title>
        <authorList>
            <person name="Barrero R.A."/>
            <person name="Guerrero F.D."/>
            <person name="Moolhuijzen P."/>
            <person name="Goolsby J.A."/>
            <person name="Tidwell J."/>
            <person name="Bellgard S.E."/>
            <person name="Bellgard M.I."/>
        </authorList>
    </citation>
    <scope>NUCLEOTIDE SEQUENCE</scope>
    <source>
        <tissue evidence="1">Shoot tissue taken approximately 20 cm above the soil surface</tissue>
    </source>
</reference>
<accession>A0A0A8ZQR3</accession>
<sequence>MRARFRFSLFLSSVW</sequence>
<name>A0A0A8ZQR3_ARUDO</name>